<gene>
    <name evidence="1" type="ORF">GQ55_7G329300</name>
</gene>
<proteinExistence type="predicted"/>
<dbReference type="EMBL" id="CM009755">
    <property type="protein sequence ID" value="PUZ49479.1"/>
    <property type="molecule type" value="Genomic_DNA"/>
</dbReference>
<sequence>MRCIPSEIFSFPVATLLYIWPSKRKHDDGSNSDNIKFVTYLQLHVFLLPCICTTGLVEALKVMWCGIFLQSIF</sequence>
<name>A0A2T7D1K9_9POAL</name>
<organism evidence="1 2">
    <name type="scientific">Panicum hallii var. hallii</name>
    <dbReference type="NCBI Taxonomy" id="1504633"/>
    <lineage>
        <taxon>Eukaryota</taxon>
        <taxon>Viridiplantae</taxon>
        <taxon>Streptophyta</taxon>
        <taxon>Embryophyta</taxon>
        <taxon>Tracheophyta</taxon>
        <taxon>Spermatophyta</taxon>
        <taxon>Magnoliopsida</taxon>
        <taxon>Liliopsida</taxon>
        <taxon>Poales</taxon>
        <taxon>Poaceae</taxon>
        <taxon>PACMAD clade</taxon>
        <taxon>Panicoideae</taxon>
        <taxon>Panicodae</taxon>
        <taxon>Paniceae</taxon>
        <taxon>Panicinae</taxon>
        <taxon>Panicum</taxon>
        <taxon>Panicum sect. Panicum</taxon>
    </lineage>
</organism>
<protein>
    <submittedName>
        <fullName evidence="1">Uncharacterized protein</fullName>
    </submittedName>
</protein>
<evidence type="ECO:0000313" key="2">
    <source>
        <dbReference type="Proteomes" id="UP000244336"/>
    </source>
</evidence>
<keyword evidence="2" id="KW-1185">Reference proteome</keyword>
<dbReference type="Gramene" id="PUZ49479">
    <property type="protein sequence ID" value="PUZ49479"/>
    <property type="gene ID" value="GQ55_7G329300"/>
</dbReference>
<dbReference type="Proteomes" id="UP000244336">
    <property type="component" value="Chromosome 7"/>
</dbReference>
<dbReference type="AlphaFoldDB" id="A0A2T7D1K9"/>
<evidence type="ECO:0000313" key="1">
    <source>
        <dbReference type="EMBL" id="PUZ49479.1"/>
    </source>
</evidence>
<reference evidence="1 2" key="1">
    <citation type="submission" date="2018-04" db="EMBL/GenBank/DDBJ databases">
        <title>WGS assembly of Panicum hallii var. hallii HAL2.</title>
        <authorList>
            <person name="Lovell J."/>
            <person name="Jenkins J."/>
            <person name="Lowry D."/>
            <person name="Mamidi S."/>
            <person name="Sreedasyam A."/>
            <person name="Weng X."/>
            <person name="Barry K."/>
            <person name="Bonette J."/>
            <person name="Campitelli B."/>
            <person name="Daum C."/>
            <person name="Gordon S."/>
            <person name="Gould B."/>
            <person name="Lipzen A."/>
            <person name="MacQueen A."/>
            <person name="Palacio-Mejia J."/>
            <person name="Plott C."/>
            <person name="Shakirov E."/>
            <person name="Shu S."/>
            <person name="Yoshinaga Y."/>
            <person name="Zane M."/>
            <person name="Rokhsar D."/>
            <person name="Grimwood J."/>
            <person name="Schmutz J."/>
            <person name="Juenger T."/>
        </authorList>
    </citation>
    <scope>NUCLEOTIDE SEQUENCE [LARGE SCALE GENOMIC DNA]</scope>
    <source>
        <strain evidence="2">cv. HAL2</strain>
    </source>
</reference>
<accession>A0A2T7D1K9</accession>